<dbReference type="GO" id="GO:0005524">
    <property type="term" value="F:ATP binding"/>
    <property type="evidence" value="ECO:0007669"/>
    <property type="project" value="UniProtKB-UniRule"/>
</dbReference>
<dbReference type="GO" id="GO:0016874">
    <property type="term" value="F:ligase activity"/>
    <property type="evidence" value="ECO:0007669"/>
    <property type="project" value="UniProtKB-KW"/>
</dbReference>
<dbReference type="Pfam" id="PF13549">
    <property type="entry name" value="ATP-grasp_5"/>
    <property type="match status" value="1"/>
</dbReference>
<dbReference type="EMBL" id="JACIBT010000004">
    <property type="protein sequence ID" value="MBB3667891.1"/>
    <property type="molecule type" value="Genomic_DNA"/>
</dbReference>
<gene>
    <name evidence="6" type="ORF">FHX47_001513</name>
</gene>
<keyword evidence="7" id="KW-1185">Reference proteome</keyword>
<dbReference type="GO" id="GO:0046872">
    <property type="term" value="F:metal ion binding"/>
    <property type="evidence" value="ECO:0007669"/>
    <property type="project" value="InterPro"/>
</dbReference>
<evidence type="ECO:0000256" key="2">
    <source>
        <dbReference type="ARBA" id="ARBA00022741"/>
    </source>
</evidence>
<reference evidence="6 7" key="1">
    <citation type="submission" date="2020-08" db="EMBL/GenBank/DDBJ databases">
        <title>Sequencing the genomes of 1000 actinobacteria strains.</title>
        <authorList>
            <person name="Klenk H.-P."/>
        </authorList>
    </citation>
    <scope>NUCLEOTIDE SEQUENCE [LARGE SCALE GENOMIC DNA]</scope>
    <source>
        <strain evidence="6 7">DSM 28238</strain>
    </source>
</reference>
<accession>A0A7W5U2E2</accession>
<feature type="domain" description="ATP-grasp" evidence="5">
    <location>
        <begin position="244"/>
        <end position="492"/>
    </location>
</feature>
<dbReference type="Gene3D" id="3.30.470.20">
    <property type="entry name" value="ATP-grasp fold, B domain"/>
    <property type="match status" value="1"/>
</dbReference>
<dbReference type="RefSeq" id="WP_183358306.1">
    <property type="nucleotide sequence ID" value="NZ_BAABKR010000016.1"/>
</dbReference>
<evidence type="ECO:0000256" key="3">
    <source>
        <dbReference type="ARBA" id="ARBA00022840"/>
    </source>
</evidence>
<dbReference type="Gene3D" id="3.30.1490.20">
    <property type="entry name" value="ATP-grasp fold, A domain"/>
    <property type="match status" value="1"/>
</dbReference>
<dbReference type="SUPFAM" id="SSF56059">
    <property type="entry name" value="Glutathione synthetase ATP-binding domain-like"/>
    <property type="match status" value="2"/>
</dbReference>
<evidence type="ECO:0000259" key="5">
    <source>
        <dbReference type="PROSITE" id="PS50975"/>
    </source>
</evidence>
<keyword evidence="3 4" id="KW-0067">ATP-binding</keyword>
<evidence type="ECO:0000256" key="1">
    <source>
        <dbReference type="ARBA" id="ARBA00022598"/>
    </source>
</evidence>
<proteinExistence type="predicted"/>
<evidence type="ECO:0000313" key="6">
    <source>
        <dbReference type="EMBL" id="MBB3667891.1"/>
    </source>
</evidence>
<dbReference type="GO" id="GO:0005829">
    <property type="term" value="C:cytosol"/>
    <property type="evidence" value="ECO:0007669"/>
    <property type="project" value="TreeGrafter"/>
</dbReference>
<dbReference type="InterPro" id="IPR011761">
    <property type="entry name" value="ATP-grasp"/>
</dbReference>
<dbReference type="PANTHER" id="PTHR43055">
    <property type="entry name" value="FORMATE-DEPENDENT PHOSPHORIBOSYLGLYCINAMIDE FORMYLTRANSFERASE"/>
    <property type="match status" value="1"/>
</dbReference>
<dbReference type="PROSITE" id="PS50975">
    <property type="entry name" value="ATP_GRASP"/>
    <property type="match status" value="1"/>
</dbReference>
<evidence type="ECO:0000313" key="7">
    <source>
        <dbReference type="Proteomes" id="UP000547528"/>
    </source>
</evidence>
<dbReference type="AlphaFoldDB" id="A0A7W5U2E2"/>
<sequence>MDQFHTAEKLLDADYDLILGHGPAAAQEVLRHRRRWVLHSLGSPAGSAHGEDSAIGAGNFRFLTMLEVSFESGMRSLRLKLYPVVPAADHHAASGIRLCGESQLAAVVESLQRQSPNGWSFDNPARSSGQDDLGWYIQLDLGSLPTVEPPQRAPGLLDEGDPDQTQPFRTYAGIRQGLERFSPERHLGSSLNAEAAELAGAEVEWVTSKVALATADQRSYLVDGYMAHSSQVGAEVCTDKYQTHRFLRRAGVPAARAALVRSADEAWEAAEQIGLPVVIKPADRDRARGVSVNLRTRDDVEAAYQRARGSSRRVMVEQHIDIETEMRVMASSAECVSITERILAEVWGDGFSTVQQLIEERNLYRSSIFSLRGKDAPIDESALGRIAEQGYDLQDVPDVGAVVIVGTVGGQSSGGDIAEISHTADARISSAAVAAVRAVPSLRWGGVDLMIQLGTGDVYVVEVNSRSGYGSATFPSFGTPKDVAGRVWQLRVQHAQEAARQGTEEAAPTLAVGSGPTLKQLPYATDRDRSLAQLLFAVAEHHGYRVRRRGPRLRQVTSPEGDEQLLTWQGLGAEDLAVAVRMLSKFGTLDRILKAANVPLVQSRTVTNAGQAERFLRQQGPGLITPFHSAWGGARTQSLAPGEAERLDFTDRWIVQEQPSGHRLRVLAFRDGALAVTGEESDVAAVPRVSAERLAVQAVRAVPQLWWGVVEIVVPADGDDHLPPAGLVQGMSLTPRFSPADTVEAGDIDRFFQRLLGEDRQWQRQGTAIG</sequence>
<comment type="caution">
    <text evidence="6">The sequence shown here is derived from an EMBL/GenBank/DDBJ whole genome shotgun (WGS) entry which is preliminary data.</text>
</comment>
<evidence type="ECO:0000256" key="4">
    <source>
        <dbReference type="PROSITE-ProRule" id="PRU00409"/>
    </source>
</evidence>
<name>A0A7W5U2E2_9MICC</name>
<keyword evidence="2 4" id="KW-0547">Nucleotide-binding</keyword>
<dbReference type="InterPro" id="IPR013815">
    <property type="entry name" value="ATP_grasp_subdomain_1"/>
</dbReference>
<dbReference type="Proteomes" id="UP000547528">
    <property type="component" value="Unassembled WGS sequence"/>
</dbReference>
<protein>
    <submittedName>
        <fullName evidence="6">D-alanine-D-alanine ligase-like ATP-grasp enzyme</fullName>
    </submittedName>
</protein>
<organism evidence="6 7">
    <name type="scientific">Garicola koreensis</name>
    <dbReference type="NCBI Taxonomy" id="1262554"/>
    <lineage>
        <taxon>Bacteria</taxon>
        <taxon>Bacillati</taxon>
        <taxon>Actinomycetota</taxon>
        <taxon>Actinomycetes</taxon>
        <taxon>Micrococcales</taxon>
        <taxon>Micrococcaceae</taxon>
        <taxon>Garicola</taxon>
    </lineage>
</organism>
<dbReference type="PANTHER" id="PTHR43055:SF1">
    <property type="entry name" value="FORMATE-DEPENDENT PHOSPHORIBOSYLGLYCINAMIDE FORMYLTRANSFERASE"/>
    <property type="match status" value="1"/>
</dbReference>
<keyword evidence="1 6" id="KW-0436">Ligase</keyword>